<name>A0A558CY85_9PSEU</name>
<reference evidence="2 3" key="2">
    <citation type="submission" date="2019-08" db="EMBL/GenBank/DDBJ databases">
        <title>Amycolatopsis acidicola sp. nov., isolated from peat swamp forest soil.</title>
        <authorList>
            <person name="Srisuk N."/>
        </authorList>
    </citation>
    <scope>NUCLEOTIDE SEQUENCE [LARGE SCALE GENOMIC DNA]</scope>
    <source>
        <strain evidence="2 3">TBRC 6029</strain>
    </source>
</reference>
<dbReference type="RefSeq" id="WP_144587329.1">
    <property type="nucleotide sequence ID" value="NZ_VJWX01000084.1"/>
</dbReference>
<dbReference type="Pfam" id="PF03583">
    <property type="entry name" value="LIP"/>
    <property type="match status" value="1"/>
</dbReference>
<proteinExistence type="predicted"/>
<dbReference type="GO" id="GO:0016042">
    <property type="term" value="P:lipid catabolic process"/>
    <property type="evidence" value="ECO:0007669"/>
    <property type="project" value="InterPro"/>
</dbReference>
<dbReference type="SUPFAM" id="SSF53474">
    <property type="entry name" value="alpha/beta-Hydrolases"/>
    <property type="match status" value="1"/>
</dbReference>
<dbReference type="EMBL" id="VJWX01000084">
    <property type="protein sequence ID" value="TVT53724.1"/>
    <property type="molecule type" value="Genomic_DNA"/>
</dbReference>
<dbReference type="Proteomes" id="UP000320011">
    <property type="component" value="Unassembled WGS sequence"/>
</dbReference>
<dbReference type="PANTHER" id="PTHR34853">
    <property type="match status" value="1"/>
</dbReference>
<evidence type="ECO:0000313" key="3">
    <source>
        <dbReference type="Proteomes" id="UP000320011"/>
    </source>
</evidence>
<evidence type="ECO:0000256" key="1">
    <source>
        <dbReference type="SAM" id="SignalP"/>
    </source>
</evidence>
<comment type="caution">
    <text evidence="2">The sequence shown here is derived from an EMBL/GenBank/DDBJ whole genome shotgun (WGS) entry which is preliminary data.</text>
</comment>
<reference evidence="2 3" key="1">
    <citation type="submission" date="2019-07" db="EMBL/GenBank/DDBJ databases">
        <authorList>
            <person name="Duangmal K."/>
            <person name="Teo W.F.A."/>
        </authorList>
    </citation>
    <scope>NUCLEOTIDE SEQUENCE [LARGE SCALE GENOMIC DNA]</scope>
    <source>
        <strain evidence="2 3">TBRC 6029</strain>
    </source>
</reference>
<dbReference type="PIRSF" id="PIRSF029171">
    <property type="entry name" value="Esterase_LipA"/>
    <property type="match status" value="1"/>
</dbReference>
<keyword evidence="3" id="KW-1185">Reference proteome</keyword>
<organism evidence="2 3">
    <name type="scientific">Amycolatopsis rhizosphaerae</name>
    <dbReference type="NCBI Taxonomy" id="2053003"/>
    <lineage>
        <taxon>Bacteria</taxon>
        <taxon>Bacillati</taxon>
        <taxon>Actinomycetota</taxon>
        <taxon>Actinomycetes</taxon>
        <taxon>Pseudonocardiales</taxon>
        <taxon>Pseudonocardiaceae</taxon>
        <taxon>Amycolatopsis</taxon>
    </lineage>
</organism>
<gene>
    <name evidence="2" type="ORF">FNH05_11450</name>
</gene>
<dbReference type="Gene3D" id="3.40.50.1820">
    <property type="entry name" value="alpha/beta hydrolase"/>
    <property type="match status" value="1"/>
</dbReference>
<dbReference type="AlphaFoldDB" id="A0A558CY85"/>
<sequence length="403" mass="41572">MRRWRFLAIFTSVLGAVSLAVTAPAGAADFYDPPSPLPAGSSGDVIRHQPTQFFLDPAKLIPAPASAQRIMYRSTDEHGAPIAVTGTVLTPTAAWTGPGARPIISYAAGTQGLGDQCAPSKAMAAGLEYEGPFIAGLLSRGYGIVITDYEGLGTPGLHTYVNRKAEGYAVLDAIRAAQRLPEAGLPANGPVGISGYSQGGGASAAAAELQPAYAPELKLKGAYAGAVPADLGPVAALGDGSYAVGFTLFAVASMNYSYPELNVPALLNDKGKQVLQAVATECTADALLKHAFTRTADLTADGRPLTAYLGEEPFASALREQRIGLTPPKVPMLVAHSSADDIVPFDQGRAMARAWCAEGATVQFDTLSVPTHIGGAVAGAPLAFSWLDQLFQGQAVPSNCGSF</sequence>
<dbReference type="GO" id="GO:0004806">
    <property type="term" value="F:triacylglycerol lipase activity"/>
    <property type="evidence" value="ECO:0007669"/>
    <property type="project" value="InterPro"/>
</dbReference>
<dbReference type="PANTHER" id="PTHR34853:SF1">
    <property type="entry name" value="LIPASE 5"/>
    <property type="match status" value="1"/>
</dbReference>
<feature type="signal peptide" evidence="1">
    <location>
        <begin position="1"/>
        <end position="27"/>
    </location>
</feature>
<dbReference type="InterPro" id="IPR005152">
    <property type="entry name" value="Lipase_secreted"/>
</dbReference>
<evidence type="ECO:0000313" key="2">
    <source>
        <dbReference type="EMBL" id="TVT53724.1"/>
    </source>
</evidence>
<feature type="chain" id="PRO_5021940618" evidence="1">
    <location>
        <begin position="28"/>
        <end position="403"/>
    </location>
</feature>
<accession>A0A558CY85</accession>
<dbReference type="OrthoDB" id="9798122at2"/>
<keyword evidence="1" id="KW-0732">Signal</keyword>
<protein>
    <submittedName>
        <fullName evidence="2">Lipase</fullName>
    </submittedName>
</protein>
<dbReference type="Gene3D" id="1.10.260.130">
    <property type="match status" value="1"/>
</dbReference>
<dbReference type="InterPro" id="IPR029058">
    <property type="entry name" value="AB_hydrolase_fold"/>
</dbReference>